<accession>A0A1U7D7H2</accession>
<proteinExistence type="predicted"/>
<dbReference type="Proteomes" id="UP000186559">
    <property type="component" value="Chromosome"/>
</dbReference>
<evidence type="ECO:0000313" key="2">
    <source>
        <dbReference type="EMBL" id="APX24058.1"/>
    </source>
</evidence>
<keyword evidence="3" id="KW-1185">Reference proteome</keyword>
<dbReference type="KEGG" id="tpro:Ga0080559_TMP3262"/>
<sequence length="67" mass="6984">MKSLSHGRPSPERATYSLSGPARRASAFCGKRPGPIPKSALPGPAHAQFPRPAIAISAPRPLCHGTD</sequence>
<gene>
    <name evidence="2" type="ORF">Ga0080559_TMP3262</name>
</gene>
<organism evidence="2 3">
    <name type="scientific">Salipiger profundus</name>
    <dbReference type="NCBI Taxonomy" id="1229727"/>
    <lineage>
        <taxon>Bacteria</taxon>
        <taxon>Pseudomonadati</taxon>
        <taxon>Pseudomonadota</taxon>
        <taxon>Alphaproteobacteria</taxon>
        <taxon>Rhodobacterales</taxon>
        <taxon>Roseobacteraceae</taxon>
        <taxon>Salipiger</taxon>
    </lineage>
</organism>
<evidence type="ECO:0000313" key="3">
    <source>
        <dbReference type="Proteomes" id="UP000186559"/>
    </source>
</evidence>
<dbReference type="EMBL" id="CP014796">
    <property type="protein sequence ID" value="APX24058.1"/>
    <property type="molecule type" value="Genomic_DNA"/>
</dbReference>
<protein>
    <submittedName>
        <fullName evidence="2">Uncharacterized protein</fullName>
    </submittedName>
</protein>
<dbReference type="AlphaFoldDB" id="A0A1U7D7H2"/>
<name>A0A1U7D7H2_9RHOB</name>
<evidence type="ECO:0000256" key="1">
    <source>
        <dbReference type="SAM" id="MobiDB-lite"/>
    </source>
</evidence>
<reference evidence="2 3" key="1">
    <citation type="submission" date="2016-03" db="EMBL/GenBank/DDBJ databases">
        <title>Deep-sea bacteria in the southern Pacific.</title>
        <authorList>
            <person name="Tang K."/>
        </authorList>
    </citation>
    <scope>NUCLEOTIDE SEQUENCE [LARGE SCALE GENOMIC DNA]</scope>
    <source>
        <strain evidence="2 3">JLT2016</strain>
    </source>
</reference>
<dbReference type="STRING" id="1229727.Ga0080559_TMP3262"/>
<feature type="region of interest" description="Disordered" evidence="1">
    <location>
        <begin position="1"/>
        <end position="47"/>
    </location>
</feature>